<dbReference type="PRINTS" id="PR00262">
    <property type="entry name" value="IL1HBGF"/>
</dbReference>
<feature type="compositionally biased region" description="Low complexity" evidence="3">
    <location>
        <begin position="912"/>
        <end position="925"/>
    </location>
</feature>
<dbReference type="GO" id="GO:0008083">
    <property type="term" value="F:growth factor activity"/>
    <property type="evidence" value="ECO:0007669"/>
    <property type="project" value="InterPro"/>
</dbReference>
<reference evidence="4" key="1">
    <citation type="submission" date="2014-11" db="EMBL/GenBank/DDBJ databases">
        <authorList>
            <person name="Geib S."/>
        </authorList>
    </citation>
    <scope>NUCLEOTIDE SEQUENCE</scope>
</reference>
<evidence type="ECO:0000256" key="2">
    <source>
        <dbReference type="RuleBase" id="RU049442"/>
    </source>
</evidence>
<dbReference type="CDD" id="cd23311">
    <property type="entry name" value="beta-trefoil_FGF_Bnl-like"/>
    <property type="match status" value="1"/>
</dbReference>
<dbReference type="Pfam" id="PF00167">
    <property type="entry name" value="FGF"/>
    <property type="match status" value="1"/>
</dbReference>
<feature type="compositionally biased region" description="Low complexity" evidence="3">
    <location>
        <begin position="233"/>
        <end position="251"/>
    </location>
</feature>
<feature type="compositionally biased region" description="Polar residues" evidence="3">
    <location>
        <begin position="349"/>
        <end position="359"/>
    </location>
</feature>
<feature type="compositionally biased region" description="Low complexity" evidence="3">
    <location>
        <begin position="878"/>
        <end position="888"/>
    </location>
</feature>
<feature type="compositionally biased region" description="Basic residues" evidence="3">
    <location>
        <begin position="794"/>
        <end position="803"/>
    </location>
</feature>
<reference evidence="4" key="2">
    <citation type="journal article" date="2015" name="Gigascience">
        <title>Reconstructing a comprehensive transcriptome assembly of a white-pupal translocated strain of the pest fruit fly Bactrocera cucurbitae.</title>
        <authorList>
            <person name="Sim S.B."/>
            <person name="Calla B."/>
            <person name="Hall B."/>
            <person name="DeRego T."/>
            <person name="Geib S.M."/>
        </authorList>
    </citation>
    <scope>NUCLEOTIDE SEQUENCE</scope>
</reference>
<sequence length="1145" mass="122320">MRRNLRLYWRALALLGALLSIIIDWPGMMVCALPATLLQPNTTTSAARLQQQHAHTMDKLLAANATYAAFQNATNTTNTYRSDSVGDVVVADGVPVNGNFTLNINLNTNRNSSHNSNYSESAQAHDEEAADATTELPKSRQAKNATTIMGANVNNKRSGGSESVRQAGADHAPAQHAPPTFSDDQLHNAQRIKMLNLISNKRKRKKFSNADEAHELTSTSSSSSSGANTDQPATTTVAGDHHTTTTTTATTPLSFSANSISNKYLITNNRNTNENLQMAAAPIRTLNKLETTTTTATPSIATSYVNYIEEQVQATSDDALEDEASSLDNMLTSTSASDYEDQFERASRPSISYNSYTTASPDDNDGVGALLNSAAAAAAAPPSSAFTFASAHHTAILLSRTERSVRQSAPASTQAEVSSASRRAVRHHGGANLGGMVRRSSDGSPKSRRLNNFRNLNGSRHMPNNLDRNERSTISHLSGLARKIQIYIKNRFIQLLPDGTVNGTQEEQSDYTILQRSTVDVGRIKIQGVATCLYLCMDACGAVYGSKEFTDDCVFNENMEQHNYNTYSSTFNSNARRVYYLALNRHGEPRKLQIPPTRSLGKLATYTNAITETVDEVRVEQLIAKNFGENRIKHGIRQLCDTGKPLVDLIDSKHFKALPKCNPNSSNNNSGSNSNSNSSSKKSSSSSRSSSGSGSSSSPVVGSDSDSPSGSSSISGQSMNNVPAANERGESQSSTVTNSHSNHNGRGGQRGGNASNTLSSSISSSSTTSNGGHTSGNSSQNALSHQNHNGGDGKKKKKRRKCRSHENEEEHNCQRSPLALRKRGNIANNKKCREQLTLQRQQRRQLKAKGEKVPFMPLPAACKKKKNGGGGGGKKNRQNQNQNGSNRNVVGEDAAGANNRRGKKLNANARQGVVGDGADNRNGGANRKKGRNGGAQAQKKPKKLTPAKTTSTTTTSTTQATSSSTVTTAASTTTTRQNADSTTVAAALSMPPTTTELSSAEVEQSLDPRAEVTSVRGEREREQRNVRYTNSMEDDARQANAAAATAVAAENSSSHEESTEAEASEEEEHSEDVVGTLTGASDEEDADDDGDEMYDESEESVAAAPPASSAAATASLATSGGKAAMARAHILGDADDFLYYDQFDL</sequence>
<name>A0A0A1WRU9_ZEUCU</name>
<dbReference type="SMART" id="SM00442">
    <property type="entry name" value="FGF"/>
    <property type="match status" value="1"/>
</dbReference>
<feature type="region of interest" description="Disordered" evidence="3">
    <location>
        <begin position="203"/>
        <end position="253"/>
    </location>
</feature>
<dbReference type="EMBL" id="GBXI01012961">
    <property type="protein sequence ID" value="JAD01331.1"/>
    <property type="molecule type" value="Transcribed_RNA"/>
</dbReference>
<dbReference type="InterPro" id="IPR002209">
    <property type="entry name" value="Fibroblast_GF_fam"/>
</dbReference>
<feature type="region of interest" description="Disordered" evidence="3">
    <location>
        <begin position="660"/>
        <end position="1108"/>
    </location>
</feature>
<feature type="compositionally biased region" description="Polar residues" evidence="3">
    <location>
        <begin position="406"/>
        <end position="421"/>
    </location>
</feature>
<feature type="compositionally biased region" description="Low complexity" evidence="3">
    <location>
        <begin position="1038"/>
        <end position="1052"/>
    </location>
</feature>
<dbReference type="PANTHER" id="PTHR11486">
    <property type="entry name" value="FIBROBLAST GROWTH FACTOR"/>
    <property type="match status" value="1"/>
</dbReference>
<proteinExistence type="inferred from homology"/>
<feature type="region of interest" description="Disordered" evidence="3">
    <location>
        <begin position="110"/>
        <end position="186"/>
    </location>
</feature>
<accession>A0A0A1WRU9</accession>
<evidence type="ECO:0000256" key="3">
    <source>
        <dbReference type="SAM" id="MobiDB-lite"/>
    </source>
</evidence>
<feature type="region of interest" description="Disordered" evidence="3">
    <location>
        <begin position="401"/>
        <end position="469"/>
    </location>
</feature>
<feature type="compositionally biased region" description="Basic and acidic residues" evidence="3">
    <location>
        <begin position="1006"/>
        <end position="1025"/>
    </location>
</feature>
<feature type="compositionally biased region" description="Polar residues" evidence="3">
    <location>
        <begin position="142"/>
        <end position="164"/>
    </location>
</feature>
<feature type="compositionally biased region" description="Basic and acidic residues" evidence="3">
    <location>
        <begin position="804"/>
        <end position="813"/>
    </location>
</feature>
<feature type="compositionally biased region" description="Low complexity" evidence="3">
    <location>
        <begin position="731"/>
        <end position="744"/>
    </location>
</feature>
<dbReference type="SUPFAM" id="SSF50353">
    <property type="entry name" value="Cytokine"/>
    <property type="match status" value="1"/>
</dbReference>
<comment type="similarity">
    <text evidence="1 2">Belongs to the heparin-binding growth factors family.</text>
</comment>
<gene>
    <name evidence="4" type="primary">FGF</name>
    <name evidence="4" type="ORF">g.45353</name>
</gene>
<evidence type="ECO:0000256" key="1">
    <source>
        <dbReference type="ARBA" id="ARBA00007936"/>
    </source>
</evidence>
<feature type="compositionally biased region" description="Acidic residues" evidence="3">
    <location>
        <begin position="1059"/>
        <end position="1070"/>
    </location>
</feature>
<dbReference type="InterPro" id="IPR008996">
    <property type="entry name" value="IL1/FGF"/>
</dbReference>
<dbReference type="PRINTS" id="PR00263">
    <property type="entry name" value="HBGFFGF"/>
</dbReference>
<feature type="compositionally biased region" description="Polar residues" evidence="3">
    <location>
        <begin position="780"/>
        <end position="789"/>
    </location>
</feature>
<dbReference type="AlphaFoldDB" id="A0A0A1WRU9"/>
<feature type="compositionally biased region" description="Acidic residues" evidence="3">
    <location>
        <begin position="1081"/>
        <end position="1099"/>
    </location>
</feature>
<feature type="compositionally biased region" description="Low complexity" evidence="3">
    <location>
        <begin position="664"/>
        <end position="721"/>
    </location>
</feature>
<dbReference type="Gene3D" id="2.80.10.50">
    <property type="match status" value="1"/>
</dbReference>
<protein>
    <recommendedName>
        <fullName evidence="2">Fibroblast growth factor</fullName>
        <shortName evidence="2">FGF</shortName>
    </recommendedName>
</protein>
<evidence type="ECO:0000313" key="4">
    <source>
        <dbReference type="EMBL" id="JAD01331.1"/>
    </source>
</evidence>
<feature type="region of interest" description="Disordered" evidence="3">
    <location>
        <begin position="333"/>
        <end position="359"/>
    </location>
</feature>
<feature type="compositionally biased region" description="Low complexity" evidence="3">
    <location>
        <begin position="752"/>
        <end position="779"/>
    </location>
</feature>
<organism evidence="4">
    <name type="scientific">Zeugodacus cucurbitae</name>
    <name type="common">Melon fruit fly</name>
    <name type="synonym">Bactrocera cucurbitae</name>
    <dbReference type="NCBI Taxonomy" id="28588"/>
    <lineage>
        <taxon>Eukaryota</taxon>
        <taxon>Metazoa</taxon>
        <taxon>Ecdysozoa</taxon>
        <taxon>Arthropoda</taxon>
        <taxon>Hexapoda</taxon>
        <taxon>Insecta</taxon>
        <taxon>Pterygota</taxon>
        <taxon>Neoptera</taxon>
        <taxon>Endopterygota</taxon>
        <taxon>Diptera</taxon>
        <taxon>Brachycera</taxon>
        <taxon>Muscomorpha</taxon>
        <taxon>Tephritoidea</taxon>
        <taxon>Tephritidae</taxon>
        <taxon>Zeugodacus</taxon>
        <taxon>Zeugodacus</taxon>
    </lineage>
</organism>
<feature type="compositionally biased region" description="Polar residues" evidence="3">
    <location>
        <begin position="991"/>
        <end position="1002"/>
    </location>
</feature>
<feature type="compositionally biased region" description="Low complexity" evidence="3">
    <location>
        <begin position="946"/>
        <end position="975"/>
    </location>
</feature>